<dbReference type="FunCoup" id="E3LXJ1">
    <property type="interactions" value="1123"/>
</dbReference>
<evidence type="ECO:0008006" key="4">
    <source>
        <dbReference type="Google" id="ProtNLM"/>
    </source>
</evidence>
<dbReference type="KEGG" id="crq:GCK72_001251"/>
<dbReference type="Proteomes" id="UP000008281">
    <property type="component" value="Unassembled WGS sequence"/>
</dbReference>
<feature type="transmembrane region" description="Helical" evidence="1">
    <location>
        <begin position="245"/>
        <end position="275"/>
    </location>
</feature>
<proteinExistence type="predicted"/>
<evidence type="ECO:0000313" key="2">
    <source>
        <dbReference type="EMBL" id="EFO84717.1"/>
    </source>
</evidence>
<dbReference type="GeneID" id="9801719"/>
<dbReference type="OrthoDB" id="5797982at2759"/>
<dbReference type="EMBL" id="DS268418">
    <property type="protein sequence ID" value="EFO84717.1"/>
    <property type="molecule type" value="Genomic_DNA"/>
</dbReference>
<accession>E3LXJ1</accession>
<evidence type="ECO:0000256" key="1">
    <source>
        <dbReference type="SAM" id="Phobius"/>
    </source>
</evidence>
<dbReference type="HOGENOM" id="CLU_691237_0_0_1"/>
<name>E3LXJ1_CAERE</name>
<keyword evidence="1" id="KW-0472">Membrane</keyword>
<feature type="transmembrane region" description="Helical" evidence="1">
    <location>
        <begin position="108"/>
        <end position="127"/>
    </location>
</feature>
<sequence length="398" mass="46122">MNSLWFLNGGIVAFAFAGLVLLLIRDTPIDLKHLNSECISASLESRDICEITVSNTNRGIFLQNNTLTREFLQAKFETFFSKIYFLRFLTEQVQFLHVFDEAFLAKRFVICASFMIMCISIIELLVVRRMGNLVKSYRALKKLESEESREWRICIIKFAQEKISVLIFCIVRSFPQSNNKHYIDFGEYVRDSLSLRTRSTDITLFACWYCILAICHISTHSIFYRYVKTIPLLERPLKTRIRSQTVFAIVFLTMNSIAALSGILLGSALVSIAFIHPDYSLILLLESGRMFIRCLYVVDRISMSVSKPRMYQIEEMKKLTDQEVSEIIANGCFIDMKRRKLQDYYIKVTLLFTLMLNASYGKLGLFNLKIAALGYFHVCEQMIRNLMNTEKYSATDLL</sequence>
<dbReference type="AlphaFoldDB" id="E3LXJ1"/>
<gene>
    <name evidence="2" type="ORF">CRE_03661</name>
</gene>
<feature type="transmembrane region" description="Helical" evidence="1">
    <location>
        <begin position="344"/>
        <end position="360"/>
    </location>
</feature>
<dbReference type="InParanoid" id="E3LXJ1"/>
<dbReference type="RefSeq" id="XP_003111217.2">
    <property type="nucleotide sequence ID" value="XM_003111169.2"/>
</dbReference>
<keyword evidence="1" id="KW-1133">Transmembrane helix</keyword>
<dbReference type="OMA" id="NKHYIDF"/>
<organism evidence="3">
    <name type="scientific">Caenorhabditis remanei</name>
    <name type="common">Caenorhabditis vulgaris</name>
    <dbReference type="NCBI Taxonomy" id="31234"/>
    <lineage>
        <taxon>Eukaryota</taxon>
        <taxon>Metazoa</taxon>
        <taxon>Ecdysozoa</taxon>
        <taxon>Nematoda</taxon>
        <taxon>Chromadorea</taxon>
        <taxon>Rhabditida</taxon>
        <taxon>Rhabditina</taxon>
        <taxon>Rhabditomorpha</taxon>
        <taxon>Rhabditoidea</taxon>
        <taxon>Rhabditidae</taxon>
        <taxon>Peloderinae</taxon>
        <taxon>Caenorhabditis</taxon>
    </lineage>
</organism>
<keyword evidence="3" id="KW-1185">Reference proteome</keyword>
<reference evidence="2" key="1">
    <citation type="submission" date="2007-07" db="EMBL/GenBank/DDBJ databases">
        <title>PCAP assembly of the Caenorhabditis remanei genome.</title>
        <authorList>
            <consortium name="The Caenorhabditis remanei Sequencing Consortium"/>
            <person name="Wilson R.K."/>
        </authorList>
    </citation>
    <scope>NUCLEOTIDE SEQUENCE [LARGE SCALE GENOMIC DNA]</scope>
    <source>
        <strain evidence="2">PB4641</strain>
    </source>
</reference>
<feature type="transmembrane region" description="Helical" evidence="1">
    <location>
        <begin position="6"/>
        <end position="24"/>
    </location>
</feature>
<dbReference type="STRING" id="31234.E3LXJ1"/>
<keyword evidence="1" id="KW-0812">Transmembrane</keyword>
<feature type="transmembrane region" description="Helical" evidence="1">
    <location>
        <begin position="202"/>
        <end position="224"/>
    </location>
</feature>
<evidence type="ECO:0000313" key="3">
    <source>
        <dbReference type="Proteomes" id="UP000008281"/>
    </source>
</evidence>
<protein>
    <recommendedName>
        <fullName evidence="4">Gustatory receptor</fullName>
    </recommendedName>
</protein>
<dbReference type="CTD" id="9801719"/>
<dbReference type="eggNOG" id="ENOG502TFXW">
    <property type="taxonomic scope" value="Eukaryota"/>
</dbReference>